<dbReference type="Proteomes" id="UP000092484">
    <property type="component" value="Unassembled WGS sequence"/>
</dbReference>
<name>A0A1A7BFR7_9SPHN</name>
<evidence type="ECO:0000313" key="1">
    <source>
        <dbReference type="EMBL" id="OBV10591.1"/>
    </source>
</evidence>
<evidence type="ECO:0000313" key="2">
    <source>
        <dbReference type="Proteomes" id="UP000092484"/>
    </source>
</evidence>
<dbReference type="AlphaFoldDB" id="A0A1A7BFR7"/>
<proteinExistence type="predicted"/>
<dbReference type="STRING" id="1300349.I603_1804"/>
<gene>
    <name evidence="1" type="ORF">I603_1804</name>
</gene>
<keyword evidence="2" id="KW-1185">Reference proteome</keyword>
<comment type="caution">
    <text evidence="1">The sequence shown here is derived from an EMBL/GenBank/DDBJ whole genome shotgun (WGS) entry which is preliminary data.</text>
</comment>
<organism evidence="1 2">
    <name type="scientific">Erythrobacter dokdonensis DSW-74</name>
    <dbReference type="NCBI Taxonomy" id="1300349"/>
    <lineage>
        <taxon>Bacteria</taxon>
        <taxon>Pseudomonadati</taxon>
        <taxon>Pseudomonadota</taxon>
        <taxon>Alphaproteobacteria</taxon>
        <taxon>Sphingomonadales</taxon>
        <taxon>Erythrobacteraceae</taxon>
        <taxon>Erythrobacter/Porphyrobacter group</taxon>
        <taxon>Erythrobacter</taxon>
    </lineage>
</organism>
<dbReference type="EMBL" id="LZYB01000004">
    <property type="protein sequence ID" value="OBV10591.1"/>
    <property type="molecule type" value="Genomic_DNA"/>
</dbReference>
<reference evidence="1 2" key="1">
    <citation type="submission" date="2016-06" db="EMBL/GenBank/DDBJ databases">
        <title>Genome sequence of Porphyrobacter dokdonensis DSW-74.</title>
        <authorList>
            <person name="Kim J.F."/>
            <person name="Song J.Y."/>
        </authorList>
    </citation>
    <scope>NUCLEOTIDE SEQUENCE [LARGE SCALE GENOMIC DNA]</scope>
    <source>
        <strain evidence="1 2">DSW-74</strain>
    </source>
</reference>
<accession>A0A1A7BFR7</accession>
<protein>
    <submittedName>
        <fullName evidence="1">Uncharacterized protein</fullName>
    </submittedName>
</protein>
<dbReference type="RefSeq" id="WP_068864240.1">
    <property type="nucleotide sequence ID" value="NZ_LZYB01000004.1"/>
</dbReference>
<sequence length="104" mass="10443">MGKLAIGILTLLVGLVGGTLIGAPLIAGAMMGAGAGVGLSTGTCMTVQAAKELGYLTDEQVNEVMKRAAEDISGKPIAQGQQIAESAAACREVLENIKRAGEDS</sequence>